<keyword evidence="3" id="KW-1185">Reference proteome</keyword>
<evidence type="ECO:0000313" key="2">
    <source>
        <dbReference type="EMBL" id="CAD8100014.1"/>
    </source>
</evidence>
<dbReference type="EMBL" id="CAJJDM010000114">
    <property type="protein sequence ID" value="CAD8100014.1"/>
    <property type="molecule type" value="Genomic_DNA"/>
</dbReference>
<sequence length="375" mass="44300">MCEELVRLQTIEFKQEIEKRFAKSRHNHNYVFEREGNDFSDDDSLDSLKNIELYNLCKPIRNKSMETERTMPKTSKTLLIRLLKPKKQPSVNENRSNNTSLYKSRSQSKNGTTRLRTEGSVLRESKNVTLISPKIPKSPLYIQVDNLIKSTKNQHLYKLNNYSMAQPTLLSKVHPKVLFNTQELNARVVKVQSPFEYMNYIKRRQEYLNKQKQLLNNLQLNEENYEKLTFSVKQIGVINDDGRFGTYSQRRYLLKSMESTRQQKSESIQYPQTERAQYQFRAKALPSSRKEKFRFSPQQSVKFFLLPERQETNIEVKNSPVDKILKRSRQKKRIPQSQPIPPEIIFAKSQPNPKYSSYSRQLQELTTTVEFNKLL</sequence>
<comment type="caution">
    <text evidence="2">The sequence shown here is derived from an EMBL/GenBank/DDBJ whole genome shotgun (WGS) entry which is preliminary data.</text>
</comment>
<dbReference type="Proteomes" id="UP000688137">
    <property type="component" value="Unassembled WGS sequence"/>
</dbReference>
<protein>
    <submittedName>
        <fullName evidence="2">Uncharacterized protein</fullName>
    </submittedName>
</protein>
<feature type="region of interest" description="Disordered" evidence="1">
    <location>
        <begin position="327"/>
        <end position="357"/>
    </location>
</feature>
<dbReference type="AlphaFoldDB" id="A0A8S1PAU2"/>
<reference evidence="2" key="1">
    <citation type="submission" date="2021-01" db="EMBL/GenBank/DDBJ databases">
        <authorList>
            <consortium name="Genoscope - CEA"/>
            <person name="William W."/>
        </authorList>
    </citation>
    <scope>NUCLEOTIDE SEQUENCE</scope>
</reference>
<organism evidence="2 3">
    <name type="scientific">Paramecium primaurelia</name>
    <dbReference type="NCBI Taxonomy" id="5886"/>
    <lineage>
        <taxon>Eukaryota</taxon>
        <taxon>Sar</taxon>
        <taxon>Alveolata</taxon>
        <taxon>Ciliophora</taxon>
        <taxon>Intramacronucleata</taxon>
        <taxon>Oligohymenophorea</taxon>
        <taxon>Peniculida</taxon>
        <taxon>Parameciidae</taxon>
        <taxon>Paramecium</taxon>
    </lineage>
</organism>
<name>A0A8S1PAU2_PARPR</name>
<gene>
    <name evidence="2" type="ORF">PPRIM_AZ9-3.1.T1110087</name>
</gene>
<accession>A0A8S1PAU2</accession>
<feature type="compositionally biased region" description="Polar residues" evidence="1">
    <location>
        <begin position="89"/>
        <end position="114"/>
    </location>
</feature>
<proteinExistence type="predicted"/>
<evidence type="ECO:0000256" key="1">
    <source>
        <dbReference type="SAM" id="MobiDB-lite"/>
    </source>
</evidence>
<evidence type="ECO:0000313" key="3">
    <source>
        <dbReference type="Proteomes" id="UP000688137"/>
    </source>
</evidence>
<feature type="region of interest" description="Disordered" evidence="1">
    <location>
        <begin position="84"/>
        <end position="119"/>
    </location>
</feature>